<dbReference type="KEGG" id="geh:HYN69_03690"/>
<dbReference type="Proteomes" id="UP000244496">
    <property type="component" value="Chromosome"/>
</dbReference>
<dbReference type="EMBL" id="CP028918">
    <property type="protein sequence ID" value="AWB47722.1"/>
    <property type="molecule type" value="Genomic_DNA"/>
</dbReference>
<gene>
    <name evidence="1" type="ORF">HYN69_03690</name>
</gene>
<dbReference type="RefSeq" id="WP_108434547.1">
    <property type="nucleotide sequence ID" value="NZ_CP028918.1"/>
</dbReference>
<protein>
    <recommendedName>
        <fullName evidence="3">Methyltransferase domain-containing protein</fullName>
    </recommendedName>
</protein>
<proteinExistence type="predicted"/>
<evidence type="ECO:0000313" key="1">
    <source>
        <dbReference type="EMBL" id="AWB47722.1"/>
    </source>
</evidence>
<sequence>MLTFKDVDYSVPDLAKVGGVTFNMSTTNFSKTTDESEVVLLKNRSMLDGYRDMFGGKPIRNILEFGTWEGGSPLFFAAATNAERIVGIDLRDPVEPLRHHSEPFSDRMRIHYNTSQSDREAVTKIIDTEFSDPIDLIIDDASHMYEHTRAAFEIAFPRLRVGGSYVIEDWNWAHYPDPKFDDYWHDQPALSNLAMELVIAVGSFTPIASVKMLGWHIEITKGAEIDRNFRLDDLMRLGPKRHYTKF</sequence>
<evidence type="ECO:0000313" key="2">
    <source>
        <dbReference type="Proteomes" id="UP000244496"/>
    </source>
</evidence>
<reference evidence="1 2" key="1">
    <citation type="submission" date="2018-04" db="EMBL/GenBank/DDBJ databases">
        <title>Genome sequencing of Gemmobacter.</title>
        <authorList>
            <person name="Yi H."/>
            <person name="Baek M.-G."/>
        </authorList>
    </citation>
    <scope>NUCLEOTIDE SEQUENCE [LARGE SCALE GENOMIC DNA]</scope>
    <source>
        <strain evidence="1 2">HYN0069</strain>
    </source>
</reference>
<keyword evidence="2" id="KW-1185">Reference proteome</keyword>
<dbReference type="AlphaFoldDB" id="A0A2S0UIR4"/>
<dbReference type="SUPFAM" id="SSF53335">
    <property type="entry name" value="S-adenosyl-L-methionine-dependent methyltransferases"/>
    <property type="match status" value="1"/>
</dbReference>
<dbReference type="Pfam" id="PF13578">
    <property type="entry name" value="Methyltransf_24"/>
    <property type="match status" value="1"/>
</dbReference>
<dbReference type="InterPro" id="IPR029063">
    <property type="entry name" value="SAM-dependent_MTases_sf"/>
</dbReference>
<evidence type="ECO:0008006" key="3">
    <source>
        <dbReference type="Google" id="ProtNLM"/>
    </source>
</evidence>
<name>A0A2S0UIR4_9RHOB</name>
<dbReference type="OrthoDB" id="9816424at2"/>
<accession>A0A2S0UIR4</accession>
<organism evidence="1 2">
    <name type="scientific">Paragemmobacter aquarius</name>
    <dbReference type="NCBI Taxonomy" id="2169400"/>
    <lineage>
        <taxon>Bacteria</taxon>
        <taxon>Pseudomonadati</taxon>
        <taxon>Pseudomonadota</taxon>
        <taxon>Alphaproteobacteria</taxon>
        <taxon>Rhodobacterales</taxon>
        <taxon>Paracoccaceae</taxon>
        <taxon>Paragemmobacter</taxon>
    </lineage>
</organism>
<dbReference type="Gene3D" id="3.40.50.150">
    <property type="entry name" value="Vaccinia Virus protein VP39"/>
    <property type="match status" value="1"/>
</dbReference>